<sequence>MAGIVHISEMVSLALHSMIYIAKQEKEVVNSKEIAEATGCSEAHLVKVLQRLVRAEFLYSQRGPKGGFGLLKPAHEITLLEIFQEIEGPLEMSECPMNHRKCLFKDCIFGGMPQQLNQFAIEYLRSKKVSDFIREEASSRRVCN</sequence>
<dbReference type="Gene3D" id="1.10.10.10">
    <property type="entry name" value="Winged helix-like DNA-binding domain superfamily/Winged helix DNA-binding domain"/>
    <property type="match status" value="1"/>
</dbReference>
<dbReference type="RefSeq" id="WP_089609251.1">
    <property type="nucleotide sequence ID" value="NZ_CP022121.1"/>
</dbReference>
<dbReference type="PANTHER" id="PTHR33221">
    <property type="entry name" value="WINGED HELIX-TURN-HELIX TRANSCRIPTIONAL REGULATOR, RRF2 FAMILY"/>
    <property type="match status" value="1"/>
</dbReference>
<protein>
    <submittedName>
        <fullName evidence="1">Rrf2 family transcriptional regulator</fullName>
    </submittedName>
</protein>
<evidence type="ECO:0000313" key="1">
    <source>
        <dbReference type="EMBL" id="MCR6545473.1"/>
    </source>
</evidence>
<dbReference type="NCBIfam" id="TIGR00738">
    <property type="entry name" value="rrf2_super"/>
    <property type="match status" value="1"/>
</dbReference>
<reference evidence="1 2" key="1">
    <citation type="submission" date="2022-08" db="EMBL/GenBank/DDBJ databases">
        <title>Proteogenomics of the novel Dehalobacterium formicoaceticum strain EZ94 highlights a key role of methyltransferases during anaerobic dichloromethane degradation.</title>
        <authorList>
            <person name="Wasmund K."/>
        </authorList>
    </citation>
    <scope>NUCLEOTIDE SEQUENCE [LARGE SCALE GENOMIC DNA]</scope>
    <source>
        <strain evidence="1 2">EZ94</strain>
    </source>
</reference>
<dbReference type="InterPro" id="IPR036388">
    <property type="entry name" value="WH-like_DNA-bd_sf"/>
</dbReference>
<organism evidence="1 2">
    <name type="scientific">Dehalobacterium formicoaceticum</name>
    <dbReference type="NCBI Taxonomy" id="51515"/>
    <lineage>
        <taxon>Bacteria</taxon>
        <taxon>Bacillati</taxon>
        <taxon>Bacillota</taxon>
        <taxon>Clostridia</taxon>
        <taxon>Eubacteriales</taxon>
        <taxon>Peptococcaceae</taxon>
        <taxon>Dehalobacterium</taxon>
    </lineage>
</organism>
<dbReference type="InterPro" id="IPR036390">
    <property type="entry name" value="WH_DNA-bd_sf"/>
</dbReference>
<dbReference type="InterPro" id="IPR000944">
    <property type="entry name" value="Tscrpt_reg_Rrf2"/>
</dbReference>
<evidence type="ECO:0000313" key="2">
    <source>
        <dbReference type="Proteomes" id="UP001524944"/>
    </source>
</evidence>
<gene>
    <name evidence="1" type="ORF">NVS47_08075</name>
</gene>
<comment type="caution">
    <text evidence="1">The sequence shown here is derived from an EMBL/GenBank/DDBJ whole genome shotgun (WGS) entry which is preliminary data.</text>
</comment>
<dbReference type="PANTHER" id="PTHR33221:SF15">
    <property type="entry name" value="HTH-TYPE TRANSCRIPTIONAL REGULATOR YWGB-RELATED"/>
    <property type="match status" value="1"/>
</dbReference>
<dbReference type="EMBL" id="JANPWE010000003">
    <property type="protein sequence ID" value="MCR6545473.1"/>
    <property type="molecule type" value="Genomic_DNA"/>
</dbReference>
<accession>A0ABT1Y3N2</accession>
<dbReference type="PROSITE" id="PS51197">
    <property type="entry name" value="HTH_RRF2_2"/>
    <property type="match status" value="1"/>
</dbReference>
<keyword evidence="2" id="KW-1185">Reference proteome</keyword>
<dbReference type="Proteomes" id="UP001524944">
    <property type="component" value="Unassembled WGS sequence"/>
</dbReference>
<dbReference type="SUPFAM" id="SSF46785">
    <property type="entry name" value="Winged helix' DNA-binding domain"/>
    <property type="match status" value="1"/>
</dbReference>
<proteinExistence type="predicted"/>
<dbReference type="Pfam" id="PF02082">
    <property type="entry name" value="Rrf2"/>
    <property type="match status" value="1"/>
</dbReference>
<name>A0ABT1Y3N2_9FIRM</name>